<evidence type="ECO:0000256" key="1">
    <source>
        <dbReference type="SAM" id="MobiDB-lite"/>
    </source>
</evidence>
<reference evidence="2" key="1">
    <citation type="journal article" date="2021" name="Proc. Natl. Acad. Sci. U.S.A.">
        <title>A Catalog of Tens of Thousands of Viruses from Human Metagenomes Reveals Hidden Associations with Chronic Diseases.</title>
        <authorList>
            <person name="Tisza M.J."/>
            <person name="Buck C.B."/>
        </authorList>
    </citation>
    <scope>NUCLEOTIDE SEQUENCE</scope>
    <source>
        <strain evidence="2">CtzRR1</strain>
    </source>
</reference>
<accession>A0A8S5NGD5</accession>
<name>A0A8S5NGD5_9CAUD</name>
<feature type="region of interest" description="Disordered" evidence="1">
    <location>
        <begin position="1"/>
        <end position="20"/>
    </location>
</feature>
<sequence>MGAGKVKVSRTPTKGAGLSLSWKRHNGIGQSYRALSPTCHQLKSRNRLF</sequence>
<dbReference type="EMBL" id="BK015166">
    <property type="protein sequence ID" value="DAD93758.1"/>
    <property type="molecule type" value="Genomic_DNA"/>
</dbReference>
<protein>
    <submittedName>
        <fullName evidence="2">Uncharacterized protein</fullName>
    </submittedName>
</protein>
<proteinExistence type="predicted"/>
<evidence type="ECO:0000313" key="2">
    <source>
        <dbReference type="EMBL" id="DAD93758.1"/>
    </source>
</evidence>
<organism evidence="2">
    <name type="scientific">Myoviridae sp. ctzRR1</name>
    <dbReference type="NCBI Taxonomy" id="2826720"/>
    <lineage>
        <taxon>Viruses</taxon>
        <taxon>Duplodnaviria</taxon>
        <taxon>Heunggongvirae</taxon>
        <taxon>Uroviricota</taxon>
        <taxon>Caudoviricetes</taxon>
    </lineage>
</organism>